<evidence type="ECO:0000256" key="6">
    <source>
        <dbReference type="ARBA" id="ARBA00022777"/>
    </source>
</evidence>
<comment type="similarity">
    <text evidence="1">Belongs to the ROK (NagC/XylR) family.</text>
</comment>
<dbReference type="AlphaFoldDB" id="A0A926D5N7"/>
<dbReference type="GO" id="GO:0004340">
    <property type="term" value="F:glucokinase activity"/>
    <property type="evidence" value="ECO:0007669"/>
    <property type="project" value="UniProtKB-EC"/>
</dbReference>
<keyword evidence="6" id="KW-0418">Kinase</keyword>
<keyword evidence="7" id="KW-0067">ATP-binding</keyword>
<dbReference type="EC" id="2.7.1.2" evidence="2"/>
<dbReference type="InterPro" id="IPR000600">
    <property type="entry name" value="ROK"/>
</dbReference>
<proteinExistence type="inferred from homology"/>
<dbReference type="PROSITE" id="PS01125">
    <property type="entry name" value="ROK"/>
    <property type="match status" value="1"/>
</dbReference>
<dbReference type="Gene3D" id="3.30.420.40">
    <property type="match status" value="2"/>
</dbReference>
<dbReference type="GO" id="GO:0005524">
    <property type="term" value="F:ATP binding"/>
    <property type="evidence" value="ECO:0007669"/>
    <property type="project" value="UniProtKB-KW"/>
</dbReference>
<sequence>MGGTTTKIGLFSSEGKLMDKKEIPTRVAMGRKSVFQDIAACIRTLTQDHGAALSDCSVGMGVPGPIDETGYADVMVNLDMYDFYPGKELSELLEGIPVKAANDANVAALGEMWQGGGRGYKSLLFVTLGTGVGGGIILNEKILHGAHGLGGEIGHIWVNPDEPETCNCGGHGCLDQMASATGIVRNAKRFMAKAEKPSALEKFDNLTAKDVFDAAKAGDEVAEKTVDYCMGFLGKNIADVTYVIDPEVVVIGGGLSKAGQYLLDVVYNHYKRYPKLKKCLSDFRLAQLGGDAGMYGAARLALEEK</sequence>
<evidence type="ECO:0000313" key="9">
    <source>
        <dbReference type="EMBL" id="MBC8532096.1"/>
    </source>
</evidence>
<dbReference type="SUPFAM" id="SSF53067">
    <property type="entry name" value="Actin-like ATPase domain"/>
    <property type="match status" value="1"/>
</dbReference>
<keyword evidence="5" id="KW-0547">Nucleotide-binding</keyword>
<dbReference type="Proteomes" id="UP000623172">
    <property type="component" value="Unassembled WGS sequence"/>
</dbReference>
<gene>
    <name evidence="9" type="ORF">H8696_09575</name>
</gene>
<evidence type="ECO:0000256" key="1">
    <source>
        <dbReference type="ARBA" id="ARBA00006479"/>
    </source>
</evidence>
<evidence type="ECO:0000256" key="4">
    <source>
        <dbReference type="ARBA" id="ARBA00022679"/>
    </source>
</evidence>
<dbReference type="EMBL" id="JACRSR010000004">
    <property type="protein sequence ID" value="MBC8532096.1"/>
    <property type="molecule type" value="Genomic_DNA"/>
</dbReference>
<evidence type="ECO:0000256" key="3">
    <source>
        <dbReference type="ARBA" id="ARBA00014701"/>
    </source>
</evidence>
<keyword evidence="4 9" id="KW-0808">Transferase</keyword>
<reference evidence="9" key="1">
    <citation type="submission" date="2020-08" db="EMBL/GenBank/DDBJ databases">
        <title>Genome public.</title>
        <authorList>
            <person name="Liu C."/>
            <person name="Sun Q."/>
        </authorList>
    </citation>
    <scope>NUCLEOTIDE SEQUENCE</scope>
    <source>
        <strain evidence="9">NSJ-53</strain>
    </source>
</reference>
<dbReference type="GO" id="GO:0006096">
    <property type="term" value="P:glycolytic process"/>
    <property type="evidence" value="ECO:0007669"/>
    <property type="project" value="InterPro"/>
</dbReference>
<evidence type="ECO:0000256" key="2">
    <source>
        <dbReference type="ARBA" id="ARBA00012323"/>
    </source>
</evidence>
<dbReference type="InterPro" id="IPR043129">
    <property type="entry name" value="ATPase_NBD"/>
</dbReference>
<dbReference type="GO" id="GO:0005737">
    <property type="term" value="C:cytoplasm"/>
    <property type="evidence" value="ECO:0007669"/>
    <property type="project" value="InterPro"/>
</dbReference>
<dbReference type="PANTHER" id="PTHR18964">
    <property type="entry name" value="ROK (REPRESSOR, ORF, KINASE) FAMILY"/>
    <property type="match status" value="1"/>
</dbReference>
<evidence type="ECO:0000313" key="10">
    <source>
        <dbReference type="Proteomes" id="UP000623172"/>
    </source>
</evidence>
<evidence type="ECO:0000256" key="7">
    <source>
        <dbReference type="ARBA" id="ARBA00022840"/>
    </source>
</evidence>
<evidence type="ECO:0000256" key="8">
    <source>
        <dbReference type="ARBA" id="ARBA00032386"/>
    </source>
</evidence>
<dbReference type="NCBIfam" id="TIGR00744">
    <property type="entry name" value="ROK_glcA_fam"/>
    <property type="match status" value="1"/>
</dbReference>
<dbReference type="PANTHER" id="PTHR18964:SF149">
    <property type="entry name" value="BIFUNCTIONAL UDP-N-ACETYLGLUCOSAMINE 2-EPIMERASE_N-ACETYLMANNOSAMINE KINASE"/>
    <property type="match status" value="1"/>
</dbReference>
<comment type="caution">
    <text evidence="9">The sequence shown here is derived from an EMBL/GenBank/DDBJ whole genome shotgun (WGS) entry which is preliminary data.</text>
</comment>
<protein>
    <recommendedName>
        <fullName evidence="3">Glucokinase</fullName>
        <ecNumber evidence="2">2.7.1.2</ecNumber>
    </recommendedName>
    <alternativeName>
        <fullName evidence="8">Glucose kinase</fullName>
    </alternativeName>
</protein>
<organism evidence="9 10">
    <name type="scientific">Gehongia tenuis</name>
    <dbReference type="NCBI Taxonomy" id="2763655"/>
    <lineage>
        <taxon>Bacteria</taxon>
        <taxon>Bacillati</taxon>
        <taxon>Bacillota</taxon>
        <taxon>Clostridia</taxon>
        <taxon>Christensenellales</taxon>
        <taxon>Christensenellaceae</taxon>
        <taxon>Gehongia</taxon>
    </lineage>
</organism>
<dbReference type="InterPro" id="IPR049874">
    <property type="entry name" value="ROK_cs"/>
</dbReference>
<accession>A0A926D5N7</accession>
<name>A0A926D5N7_9FIRM</name>
<keyword evidence="10" id="KW-1185">Reference proteome</keyword>
<evidence type="ECO:0000256" key="5">
    <source>
        <dbReference type="ARBA" id="ARBA00022741"/>
    </source>
</evidence>
<dbReference type="InterPro" id="IPR004654">
    <property type="entry name" value="ROK_glcA"/>
</dbReference>
<dbReference type="Pfam" id="PF00480">
    <property type="entry name" value="ROK"/>
    <property type="match status" value="1"/>
</dbReference>